<evidence type="ECO:0000256" key="3">
    <source>
        <dbReference type="ARBA" id="ARBA00022475"/>
    </source>
</evidence>
<keyword evidence="10" id="KW-1185">Reference proteome</keyword>
<dbReference type="PROSITE" id="PS50893">
    <property type="entry name" value="ABC_TRANSPORTER_2"/>
    <property type="match status" value="1"/>
</dbReference>
<keyword evidence="3" id="KW-0472">Membrane</keyword>
<evidence type="ECO:0000313" key="10">
    <source>
        <dbReference type="Proteomes" id="UP000242886"/>
    </source>
</evidence>
<gene>
    <name evidence="9" type="ORF">SDENCHOL_20683</name>
</gene>
<keyword evidence="6" id="KW-1278">Translocase</keyword>
<keyword evidence="4" id="KW-0547">Nucleotide-binding</keyword>
<keyword evidence="2" id="KW-0813">Transport</keyword>
<name>A0A7Z7HSM5_9PROT</name>
<keyword evidence="5 9" id="KW-0067">ATP-binding</keyword>
<dbReference type="AlphaFoldDB" id="A0A7Z7HSM5"/>
<proteinExistence type="inferred from homology"/>
<dbReference type="Gene3D" id="3.40.50.300">
    <property type="entry name" value="P-loop containing nucleotide triphosphate hydrolases"/>
    <property type="match status" value="1"/>
</dbReference>
<sequence length="262" mass="28264">MIEARGIRFAYHGRRVLDGASLSLAAGELVCLLGANGAGKSTLLKLMLGVLKPLHGTVTLDGRALPGYSRRQLAQRIAYVPQVHVAPFPYSVREIVLMGRLPAAGIFRAASAADHDKVEEIIQRIGIAHLAERPYTEISGGERQLALIARALAQEASLLVMDEPLASLDYGHQMRLLARLEQLAAEGYGILMTTHDPDQPLLGCDRVALLIDGRIAADGRPDAVLTPESIERLYGVRVHLVRAADGAGIAFRSRERRDACAA</sequence>
<keyword evidence="3" id="KW-1003">Cell membrane</keyword>
<dbReference type="CDD" id="cd03214">
    <property type="entry name" value="ABC_Iron-Siderophores_B12_Hemin"/>
    <property type="match status" value="1"/>
</dbReference>
<evidence type="ECO:0000256" key="4">
    <source>
        <dbReference type="ARBA" id="ARBA00022741"/>
    </source>
</evidence>
<dbReference type="GO" id="GO:0016887">
    <property type="term" value="F:ATP hydrolysis activity"/>
    <property type="evidence" value="ECO:0007669"/>
    <property type="project" value="InterPro"/>
</dbReference>
<dbReference type="InterPro" id="IPR017871">
    <property type="entry name" value="ABC_transporter-like_CS"/>
</dbReference>
<evidence type="ECO:0000256" key="2">
    <source>
        <dbReference type="ARBA" id="ARBA00022448"/>
    </source>
</evidence>
<dbReference type="GO" id="GO:0005524">
    <property type="term" value="F:ATP binding"/>
    <property type="evidence" value="ECO:0007669"/>
    <property type="project" value="UniProtKB-KW"/>
</dbReference>
<evidence type="ECO:0000256" key="1">
    <source>
        <dbReference type="ARBA" id="ARBA00005417"/>
    </source>
</evidence>
<dbReference type="InterPro" id="IPR027417">
    <property type="entry name" value="P-loop_NTPase"/>
</dbReference>
<evidence type="ECO:0000256" key="5">
    <source>
        <dbReference type="ARBA" id="ARBA00022840"/>
    </source>
</evidence>
<protein>
    <submittedName>
        <fullName evidence="9">Iron compound ABC transporter, ATP-binding protein</fullName>
    </submittedName>
</protein>
<accession>A0A7Z7HSM5</accession>
<dbReference type="PROSITE" id="PS00211">
    <property type="entry name" value="ABC_TRANSPORTER_1"/>
    <property type="match status" value="1"/>
</dbReference>
<comment type="similarity">
    <text evidence="1">Belongs to the ABC transporter superfamily.</text>
</comment>
<dbReference type="PANTHER" id="PTHR42794:SF1">
    <property type="entry name" value="HEMIN IMPORT ATP-BINDING PROTEIN HMUV"/>
    <property type="match status" value="1"/>
</dbReference>
<dbReference type="PANTHER" id="PTHR42794">
    <property type="entry name" value="HEMIN IMPORT ATP-BINDING PROTEIN HMUV"/>
    <property type="match status" value="1"/>
</dbReference>
<dbReference type="EMBL" id="LT837803">
    <property type="protein sequence ID" value="SMB28679.1"/>
    <property type="molecule type" value="Genomic_DNA"/>
</dbReference>
<evidence type="ECO:0000256" key="6">
    <source>
        <dbReference type="ARBA" id="ARBA00022967"/>
    </source>
</evidence>
<dbReference type="FunFam" id="3.40.50.300:FF:000134">
    <property type="entry name" value="Iron-enterobactin ABC transporter ATP-binding protein"/>
    <property type="match status" value="1"/>
</dbReference>
<comment type="function">
    <text evidence="7">Part of the ABC transporter complex HmuTUV involved in hemin import. Responsible for energy coupling to the transport system.</text>
</comment>
<dbReference type="Proteomes" id="UP000242886">
    <property type="component" value="Chromosome SDENCHOL"/>
</dbReference>
<dbReference type="RefSeq" id="WP_154717161.1">
    <property type="nucleotide sequence ID" value="NZ_LT837803.1"/>
</dbReference>
<organism evidence="9 10">
    <name type="scientific">Sterolibacterium denitrificans</name>
    <dbReference type="NCBI Taxonomy" id="157592"/>
    <lineage>
        <taxon>Bacteria</taxon>
        <taxon>Pseudomonadati</taxon>
        <taxon>Pseudomonadota</taxon>
        <taxon>Betaproteobacteria</taxon>
        <taxon>Nitrosomonadales</taxon>
        <taxon>Sterolibacteriaceae</taxon>
        <taxon>Sterolibacterium</taxon>
    </lineage>
</organism>
<feature type="domain" description="ABC transporter" evidence="8">
    <location>
        <begin position="2"/>
        <end position="237"/>
    </location>
</feature>
<dbReference type="SUPFAM" id="SSF52540">
    <property type="entry name" value="P-loop containing nucleoside triphosphate hydrolases"/>
    <property type="match status" value="1"/>
</dbReference>
<dbReference type="InterPro" id="IPR003439">
    <property type="entry name" value="ABC_transporter-like_ATP-bd"/>
</dbReference>
<dbReference type="Pfam" id="PF00005">
    <property type="entry name" value="ABC_tran"/>
    <property type="match status" value="1"/>
</dbReference>
<evidence type="ECO:0000259" key="8">
    <source>
        <dbReference type="PROSITE" id="PS50893"/>
    </source>
</evidence>
<evidence type="ECO:0000256" key="7">
    <source>
        <dbReference type="ARBA" id="ARBA00037066"/>
    </source>
</evidence>
<evidence type="ECO:0000313" key="9">
    <source>
        <dbReference type="EMBL" id="SMB28679.1"/>
    </source>
</evidence>
<reference evidence="9" key="1">
    <citation type="submission" date="2017-03" db="EMBL/GenBank/DDBJ databases">
        <authorList>
            <consortium name="AG Boll"/>
        </authorList>
    </citation>
    <scope>NUCLEOTIDE SEQUENCE [LARGE SCALE GENOMIC DNA]</scope>
    <source>
        <strain evidence="9">Chol</strain>
    </source>
</reference>
<dbReference type="SMART" id="SM00382">
    <property type="entry name" value="AAA"/>
    <property type="match status" value="1"/>
</dbReference>
<dbReference type="InterPro" id="IPR003593">
    <property type="entry name" value="AAA+_ATPase"/>
</dbReference>